<gene>
    <name evidence="2" type="ORF">Tco_0860001</name>
</gene>
<evidence type="ECO:0000313" key="2">
    <source>
        <dbReference type="EMBL" id="GJT12959.1"/>
    </source>
</evidence>
<evidence type="ECO:0000256" key="1">
    <source>
        <dbReference type="SAM" id="MobiDB-lite"/>
    </source>
</evidence>
<organism evidence="2 3">
    <name type="scientific">Tanacetum coccineum</name>
    <dbReference type="NCBI Taxonomy" id="301880"/>
    <lineage>
        <taxon>Eukaryota</taxon>
        <taxon>Viridiplantae</taxon>
        <taxon>Streptophyta</taxon>
        <taxon>Embryophyta</taxon>
        <taxon>Tracheophyta</taxon>
        <taxon>Spermatophyta</taxon>
        <taxon>Magnoliopsida</taxon>
        <taxon>eudicotyledons</taxon>
        <taxon>Gunneridae</taxon>
        <taxon>Pentapetalae</taxon>
        <taxon>asterids</taxon>
        <taxon>campanulids</taxon>
        <taxon>Asterales</taxon>
        <taxon>Asteraceae</taxon>
        <taxon>Asteroideae</taxon>
        <taxon>Anthemideae</taxon>
        <taxon>Anthemidinae</taxon>
        <taxon>Tanacetum</taxon>
    </lineage>
</organism>
<accession>A0ABQ5BHM7</accession>
<sequence length="221" mass="24137">MPQNAVTKTQWSKRSLFSSKRNASKRNDFCQNATTNTPSVRQNAAKKKSSNFLYFHPSPSVAVVQEPVVSTGTPSSTRIDQDTPSTSTSQTHVKKQQKTISCFIPPRVEEDDSRNSEVAHMDNDLLLDHQIQQLSKGSSEGSGITTEVPDEPKDNSAVVAEKQAGYVQTNLTLSSAELEIQSMVDVPIHQEDLAAQRTPLIDPVISMVTEKTASTPTPPTT</sequence>
<feature type="compositionally biased region" description="Polar residues" evidence="1">
    <location>
        <begin position="29"/>
        <end position="42"/>
    </location>
</feature>
<evidence type="ECO:0000313" key="3">
    <source>
        <dbReference type="Proteomes" id="UP001151760"/>
    </source>
</evidence>
<dbReference type="Proteomes" id="UP001151760">
    <property type="component" value="Unassembled WGS sequence"/>
</dbReference>
<reference evidence="2" key="2">
    <citation type="submission" date="2022-01" db="EMBL/GenBank/DDBJ databases">
        <authorList>
            <person name="Yamashiro T."/>
            <person name="Shiraishi A."/>
            <person name="Satake H."/>
            <person name="Nakayama K."/>
        </authorList>
    </citation>
    <scope>NUCLEOTIDE SEQUENCE</scope>
</reference>
<keyword evidence="3" id="KW-1185">Reference proteome</keyword>
<feature type="compositionally biased region" description="Low complexity" evidence="1">
    <location>
        <begin position="82"/>
        <end position="91"/>
    </location>
</feature>
<name>A0ABQ5BHM7_9ASTR</name>
<protein>
    <submittedName>
        <fullName evidence="2">Uncharacterized protein</fullName>
    </submittedName>
</protein>
<feature type="compositionally biased region" description="Polar residues" evidence="1">
    <location>
        <begin position="68"/>
        <end position="78"/>
    </location>
</feature>
<dbReference type="EMBL" id="BQNB010013190">
    <property type="protein sequence ID" value="GJT12959.1"/>
    <property type="molecule type" value="Genomic_DNA"/>
</dbReference>
<comment type="caution">
    <text evidence="2">The sequence shown here is derived from an EMBL/GenBank/DDBJ whole genome shotgun (WGS) entry which is preliminary data.</text>
</comment>
<reference evidence="2" key="1">
    <citation type="journal article" date="2022" name="Int. J. Mol. Sci.">
        <title>Draft Genome of Tanacetum Coccineum: Genomic Comparison of Closely Related Tanacetum-Family Plants.</title>
        <authorList>
            <person name="Yamashiro T."/>
            <person name="Shiraishi A."/>
            <person name="Nakayama K."/>
            <person name="Satake H."/>
        </authorList>
    </citation>
    <scope>NUCLEOTIDE SEQUENCE</scope>
</reference>
<feature type="region of interest" description="Disordered" evidence="1">
    <location>
        <begin position="65"/>
        <end position="100"/>
    </location>
</feature>
<proteinExistence type="predicted"/>
<feature type="compositionally biased region" description="Polar residues" evidence="1">
    <location>
        <begin position="1"/>
        <end position="21"/>
    </location>
</feature>
<feature type="region of interest" description="Disordered" evidence="1">
    <location>
        <begin position="1"/>
        <end position="44"/>
    </location>
</feature>